<sequence length="224" mass="24660">MHVPLDSEVDAPLATQVKRVTTRSMVAVSPLRPLQDERFVWPSEESIRDEQRHHRAVAPAAAGENVLVRVDGKLWVPREARDLLQRLLVVTHCGPQGHRGSDVMVTALNDRFAISNTKVLVARFLRECLLCKHVKGGKLKRPWGPTTTATQRNECLHMDYLELGDSYGASHYVLVHKDELTHYCELGAADSATSATAAAADSATSATAAAAVLNWHKRFGLPEI</sequence>
<dbReference type="EMBL" id="QXGC01000035">
    <property type="protein sequence ID" value="KAE9253605.1"/>
    <property type="molecule type" value="Genomic_DNA"/>
</dbReference>
<evidence type="ECO:0000313" key="13">
    <source>
        <dbReference type="Proteomes" id="UP000441208"/>
    </source>
</evidence>
<keyword evidence="10" id="KW-1185">Reference proteome</keyword>
<dbReference type="Proteomes" id="UP000440367">
    <property type="component" value="Unassembled WGS sequence"/>
</dbReference>
<name>A0A6A3TJ58_9STRA</name>
<dbReference type="EMBL" id="QXFX01000157">
    <property type="protein sequence ID" value="KAE9128499.1"/>
    <property type="molecule type" value="Genomic_DNA"/>
</dbReference>
<evidence type="ECO:0000313" key="7">
    <source>
        <dbReference type="EMBL" id="KAE9248065.1"/>
    </source>
</evidence>
<evidence type="ECO:0000313" key="5">
    <source>
        <dbReference type="EMBL" id="KAE9152239.1"/>
    </source>
</evidence>
<evidence type="ECO:0000313" key="6">
    <source>
        <dbReference type="EMBL" id="KAE9226130.1"/>
    </source>
</evidence>
<dbReference type="EMBL" id="QXGA01000114">
    <property type="protein sequence ID" value="KAE9152239.1"/>
    <property type="molecule type" value="Genomic_DNA"/>
</dbReference>
<evidence type="ECO:0000313" key="4">
    <source>
        <dbReference type="EMBL" id="KAE9137707.1"/>
    </source>
</evidence>
<gene>
    <name evidence="7" type="ORF">PF002_g5975</name>
    <name evidence="8" type="ORF">PF004_g1437</name>
    <name evidence="6" type="ORF">PF005_g5249</name>
    <name evidence="5" type="ORF">PF006_g3524</name>
    <name evidence="4" type="ORF">PF007_g1695</name>
    <name evidence="1" type="ORF">PF009_g5687</name>
    <name evidence="3" type="ORF">PF010_g4493</name>
    <name evidence="2" type="ORF">PF011_g11381</name>
</gene>
<organism evidence="4 13">
    <name type="scientific">Phytophthora fragariae</name>
    <dbReference type="NCBI Taxonomy" id="53985"/>
    <lineage>
        <taxon>Eukaryota</taxon>
        <taxon>Sar</taxon>
        <taxon>Stramenopiles</taxon>
        <taxon>Oomycota</taxon>
        <taxon>Peronosporomycetes</taxon>
        <taxon>Peronosporales</taxon>
        <taxon>Peronosporaceae</taxon>
        <taxon>Phytophthora</taxon>
    </lineage>
</organism>
<dbReference type="Proteomes" id="UP000440732">
    <property type="component" value="Unassembled WGS sequence"/>
</dbReference>
<dbReference type="Proteomes" id="UP000441208">
    <property type="component" value="Unassembled WGS sequence"/>
</dbReference>
<dbReference type="Proteomes" id="UP000433483">
    <property type="component" value="Unassembled WGS sequence"/>
</dbReference>
<evidence type="ECO:0000313" key="10">
    <source>
        <dbReference type="Proteomes" id="UP000433483"/>
    </source>
</evidence>
<dbReference type="Proteomes" id="UP000460718">
    <property type="component" value="Unassembled WGS sequence"/>
</dbReference>
<dbReference type="EMBL" id="QXGF01000194">
    <property type="protein sequence ID" value="KAE8944649.1"/>
    <property type="molecule type" value="Genomic_DNA"/>
</dbReference>
<evidence type="ECO:0000313" key="16">
    <source>
        <dbReference type="Proteomes" id="UP000488956"/>
    </source>
</evidence>
<comment type="caution">
    <text evidence="4">The sequence shown here is derived from an EMBL/GenBank/DDBJ whole genome shotgun (WGS) entry which is preliminary data.</text>
</comment>
<accession>A0A6A3TJ58</accession>
<evidence type="ECO:0000313" key="3">
    <source>
        <dbReference type="EMBL" id="KAE9128499.1"/>
    </source>
</evidence>
<dbReference type="AlphaFoldDB" id="A0A6A3TJ58"/>
<reference evidence="9 10" key="1">
    <citation type="submission" date="2018-08" db="EMBL/GenBank/DDBJ databases">
        <title>Genomic investigation of the strawberry pathogen Phytophthora fragariae indicates pathogenicity is determined by transcriptional variation in three key races.</title>
        <authorList>
            <person name="Adams T.M."/>
            <person name="Armitage A.D."/>
            <person name="Sobczyk M.K."/>
            <person name="Bates H.J."/>
            <person name="Dunwell J.M."/>
            <person name="Nellist C.F."/>
            <person name="Harrison R.J."/>
        </authorList>
    </citation>
    <scope>NUCLEOTIDE SEQUENCE [LARGE SCALE GENOMIC DNA]</scope>
    <source>
        <strain evidence="7 11">BC-1</strain>
        <strain evidence="8 15">BC-23</strain>
        <strain evidence="6 10">NOV-27</strain>
        <strain evidence="5 12">NOV-5</strain>
        <strain evidence="4 13">NOV-71</strain>
        <strain evidence="1 9">NOV-9</strain>
        <strain evidence="3 16">ONT-3</strain>
        <strain evidence="2 14">SCRP245</strain>
    </source>
</reference>
<dbReference type="EMBL" id="QXFW01000631">
    <property type="protein sequence ID" value="KAE9006880.1"/>
    <property type="molecule type" value="Genomic_DNA"/>
</dbReference>
<evidence type="ECO:0000313" key="8">
    <source>
        <dbReference type="EMBL" id="KAE9253605.1"/>
    </source>
</evidence>
<evidence type="ECO:0000313" key="12">
    <source>
        <dbReference type="Proteomes" id="UP000440732"/>
    </source>
</evidence>
<dbReference type="EMBL" id="QXGD01000202">
    <property type="protein sequence ID" value="KAE9248065.1"/>
    <property type="molecule type" value="Genomic_DNA"/>
</dbReference>
<dbReference type="Proteomes" id="UP000488956">
    <property type="component" value="Unassembled WGS sequence"/>
</dbReference>
<dbReference type="EMBL" id="QXGB01000180">
    <property type="protein sequence ID" value="KAE9226130.1"/>
    <property type="molecule type" value="Genomic_DNA"/>
</dbReference>
<evidence type="ECO:0000313" key="1">
    <source>
        <dbReference type="EMBL" id="KAE8944649.1"/>
    </source>
</evidence>
<dbReference type="Proteomes" id="UP000429523">
    <property type="component" value="Unassembled WGS sequence"/>
</dbReference>
<evidence type="ECO:0000313" key="15">
    <source>
        <dbReference type="Proteomes" id="UP000476176"/>
    </source>
</evidence>
<dbReference type="OrthoDB" id="123893at2759"/>
<evidence type="ECO:0000313" key="9">
    <source>
        <dbReference type="Proteomes" id="UP000429523"/>
    </source>
</evidence>
<evidence type="ECO:0008006" key="17">
    <source>
        <dbReference type="Google" id="ProtNLM"/>
    </source>
</evidence>
<dbReference type="Proteomes" id="UP000476176">
    <property type="component" value="Unassembled WGS sequence"/>
</dbReference>
<evidence type="ECO:0000313" key="14">
    <source>
        <dbReference type="Proteomes" id="UP000460718"/>
    </source>
</evidence>
<dbReference type="EMBL" id="QXFZ01000042">
    <property type="protein sequence ID" value="KAE9137707.1"/>
    <property type="molecule type" value="Genomic_DNA"/>
</dbReference>
<evidence type="ECO:0000313" key="11">
    <source>
        <dbReference type="Proteomes" id="UP000440367"/>
    </source>
</evidence>
<proteinExistence type="predicted"/>
<protein>
    <recommendedName>
        <fullName evidence="17">Integrase zinc-binding domain-containing protein</fullName>
    </recommendedName>
</protein>
<evidence type="ECO:0000313" key="2">
    <source>
        <dbReference type="EMBL" id="KAE9006880.1"/>
    </source>
</evidence>